<gene>
    <name evidence="3" type="ORF">FB192DRAFT_1360468</name>
</gene>
<dbReference type="AlphaFoldDB" id="A0A8H4BMA1"/>
<protein>
    <submittedName>
        <fullName evidence="3">CP2 transcription factor-domain-containing protein</fullName>
    </submittedName>
</protein>
<dbReference type="GO" id="GO:0000978">
    <property type="term" value="F:RNA polymerase II cis-regulatory region sequence-specific DNA binding"/>
    <property type="evidence" value="ECO:0007669"/>
    <property type="project" value="TreeGrafter"/>
</dbReference>
<dbReference type="PANTHER" id="PTHR11037">
    <property type="entry name" value="TRANSCRIPTION FACTOR CP2"/>
    <property type="match status" value="1"/>
</dbReference>
<organism evidence="3 4">
    <name type="scientific">Mucor circinelloides f. lusitanicus</name>
    <name type="common">Mucor racemosus var. lusitanicus</name>
    <dbReference type="NCBI Taxonomy" id="29924"/>
    <lineage>
        <taxon>Eukaryota</taxon>
        <taxon>Fungi</taxon>
        <taxon>Fungi incertae sedis</taxon>
        <taxon>Mucoromycota</taxon>
        <taxon>Mucoromycotina</taxon>
        <taxon>Mucoromycetes</taxon>
        <taxon>Mucorales</taxon>
        <taxon>Mucorineae</taxon>
        <taxon>Mucoraceae</taxon>
        <taxon>Mucor</taxon>
    </lineage>
</organism>
<name>A0A8H4BMA1_MUCCL</name>
<evidence type="ECO:0000259" key="2">
    <source>
        <dbReference type="PROSITE" id="PS51968"/>
    </source>
</evidence>
<dbReference type="GO" id="GO:0005634">
    <property type="term" value="C:nucleus"/>
    <property type="evidence" value="ECO:0007669"/>
    <property type="project" value="TreeGrafter"/>
</dbReference>
<feature type="region of interest" description="Disordered" evidence="1">
    <location>
        <begin position="594"/>
        <end position="623"/>
    </location>
</feature>
<evidence type="ECO:0000256" key="1">
    <source>
        <dbReference type="SAM" id="MobiDB-lite"/>
    </source>
</evidence>
<dbReference type="EMBL" id="JAAECE010000002">
    <property type="protein sequence ID" value="KAF1804972.1"/>
    <property type="molecule type" value="Genomic_DNA"/>
</dbReference>
<sequence>MLFIHSFDQQLYPLPSTDITEIDDIQSSSSSLFSLKDTSPIQYHHHHLPAASEESPFDHFLMNDDSGQPLYQQHNIDLTYQPPSDWSISNKSSSSQQQQPCVEVNEHLYIQTPSQPPFIPYGNTSSSFSDIVPSPDNLYQQFNNWSSSNNQLHHQDVKETDRFNHALSSPDFLLHNHKRPSPSFTANNSSNYLNLFPSSAEADMYQKPHNTQFGSTDANKFHPRFKSANARLDPYSAEPQHAYHQQYHQRPPPPPQFMSPPLISNSLMDQGLFIDKPISSTPTDLQAFNNQDKEETLSSASKNMPFQFNAVLHAPTAVTKKHDEQPVTYLNRGQAYLLDLQSTTTDSTLTSTISIAFHEASHRQIAENYWKYWISQQENPNEARAIDLDVNQTTGVYNIRLVSFDRISFDWQGRFGAKVYVRFNCLSTDFSRIKGVKGIPMRAIVETTGLHYVSLPNDSQAYKGTFERTTANNVEGYDYKESCYCKIKLFRDKGAERKNKDDKKQMAKQMDKVIASTNGNPDQHPLWPIISQAHQPTSSLLEVPTSPDITLDELSNLGDLFAVDEKLSLPPPALVAPASSSVATATATTDIKSRKSNCSFLPKRKRSAPDQPNKQQLIKKQRKVNTPTPFSTVLRFRVWTQDFSSVPREICLDSFTTQNLKVKLAAVLSVHPSRISEILWRKKRTNEQEKISDVLVLVEDTFISEHILDGEDMTVDWEMKVDGNLRLILEF</sequence>
<dbReference type="InterPro" id="IPR007604">
    <property type="entry name" value="CP2"/>
</dbReference>
<feature type="domain" description="Grh/CP2 DB" evidence="2">
    <location>
        <begin position="304"/>
        <end position="557"/>
    </location>
</feature>
<accession>A0A8H4BMA1</accession>
<dbReference type="InterPro" id="IPR040167">
    <property type="entry name" value="TF_CP2-like"/>
</dbReference>
<dbReference type="PANTHER" id="PTHR11037:SF20">
    <property type="entry name" value="PROTEIN GRAINYHEAD"/>
    <property type="match status" value="1"/>
</dbReference>
<comment type="caution">
    <text evidence="3">The sequence shown here is derived from an EMBL/GenBank/DDBJ whole genome shotgun (WGS) entry which is preliminary data.</text>
</comment>
<dbReference type="PROSITE" id="PS51968">
    <property type="entry name" value="GRH_CP2_DB"/>
    <property type="match status" value="1"/>
</dbReference>
<reference evidence="3 4" key="1">
    <citation type="submission" date="2019-09" db="EMBL/GenBank/DDBJ databases">
        <authorList>
            <consortium name="DOE Joint Genome Institute"/>
            <person name="Mondo S.J."/>
            <person name="Navarro-Mendoza M.I."/>
            <person name="Perez-Arques C."/>
            <person name="Panchal S."/>
            <person name="Nicolas F.E."/>
            <person name="Ganguly P."/>
            <person name="Pangilinan J."/>
            <person name="Grigoriev I."/>
            <person name="Heitman J."/>
            <person name="Sanya K."/>
            <person name="Garre V."/>
        </authorList>
    </citation>
    <scope>NUCLEOTIDE SEQUENCE [LARGE SCALE GENOMIC DNA]</scope>
    <source>
        <strain evidence="3 4">MU402</strain>
    </source>
</reference>
<proteinExistence type="predicted"/>
<dbReference type="GO" id="GO:0001228">
    <property type="term" value="F:DNA-binding transcription activator activity, RNA polymerase II-specific"/>
    <property type="evidence" value="ECO:0007669"/>
    <property type="project" value="TreeGrafter"/>
</dbReference>
<dbReference type="Pfam" id="PF04516">
    <property type="entry name" value="CP2"/>
    <property type="match status" value="1"/>
</dbReference>
<evidence type="ECO:0000313" key="3">
    <source>
        <dbReference type="EMBL" id="KAF1804972.1"/>
    </source>
</evidence>
<evidence type="ECO:0000313" key="4">
    <source>
        <dbReference type="Proteomes" id="UP000469890"/>
    </source>
</evidence>
<dbReference type="Proteomes" id="UP000469890">
    <property type="component" value="Unassembled WGS sequence"/>
</dbReference>